<comment type="domain">
    <text evidence="5">The QLQ domain and WRC domain may be involved in protein-protein interaction and DNA-binding, respectively.</text>
</comment>
<dbReference type="InterPro" id="IPR014977">
    <property type="entry name" value="WRC_dom"/>
</dbReference>
<feature type="domain" description="WRC" evidence="8">
    <location>
        <begin position="168"/>
        <end position="212"/>
    </location>
</feature>
<feature type="compositionally biased region" description="Polar residues" evidence="6">
    <location>
        <begin position="385"/>
        <end position="396"/>
    </location>
</feature>
<dbReference type="RefSeq" id="XP_021865890.2">
    <property type="nucleotide sequence ID" value="XM_022010198.2"/>
</dbReference>
<dbReference type="InterPro" id="IPR014978">
    <property type="entry name" value="Gln-Leu-Gln_QLQ"/>
</dbReference>
<dbReference type="SMART" id="SM00951">
    <property type="entry name" value="QLQ"/>
    <property type="match status" value="1"/>
</dbReference>
<feature type="compositionally biased region" description="Basic and acidic residues" evidence="6">
    <location>
        <begin position="343"/>
        <end position="359"/>
    </location>
</feature>
<proteinExistence type="inferred from homology"/>
<reference evidence="10" key="2">
    <citation type="submission" date="2025-08" db="UniProtKB">
        <authorList>
            <consortium name="RefSeq"/>
        </authorList>
    </citation>
    <scope>IDENTIFICATION</scope>
    <source>
        <tissue evidence="10">Leaf</tissue>
    </source>
</reference>
<dbReference type="Proteomes" id="UP000813463">
    <property type="component" value="Chromosome 5"/>
</dbReference>
<feature type="short sequence motif" description="Bipartite nuclear localization signal" evidence="4">
    <location>
        <begin position="201"/>
        <end position="208"/>
    </location>
</feature>
<dbReference type="PROSITE" id="PS51667">
    <property type="entry name" value="WRC"/>
    <property type="match status" value="1"/>
</dbReference>
<feature type="region of interest" description="Disordered" evidence="6">
    <location>
        <begin position="264"/>
        <end position="294"/>
    </location>
</feature>
<evidence type="ECO:0000313" key="9">
    <source>
        <dbReference type="Proteomes" id="UP000813463"/>
    </source>
</evidence>
<feature type="compositionally biased region" description="Polar residues" evidence="6">
    <location>
        <begin position="281"/>
        <end position="294"/>
    </location>
</feature>
<dbReference type="PANTHER" id="PTHR31602">
    <property type="entry name" value="GROWTH-REGULATING FACTOR 5"/>
    <property type="match status" value="1"/>
</dbReference>
<dbReference type="GO" id="GO:0005524">
    <property type="term" value="F:ATP binding"/>
    <property type="evidence" value="ECO:0007669"/>
    <property type="project" value="UniProtKB-UniRule"/>
</dbReference>
<dbReference type="PANTHER" id="PTHR31602:SF63">
    <property type="entry name" value="GROWTH-REGULATING FACTOR 3"/>
    <property type="match status" value="1"/>
</dbReference>
<evidence type="ECO:0000256" key="1">
    <source>
        <dbReference type="ARBA" id="ARBA00004123"/>
    </source>
</evidence>
<feature type="region of interest" description="Disordered" evidence="6">
    <location>
        <begin position="336"/>
        <end position="412"/>
    </location>
</feature>
<comment type="function">
    <text evidence="5">Transcription activator.</text>
</comment>
<evidence type="ECO:0000256" key="3">
    <source>
        <dbReference type="ARBA" id="ARBA00023242"/>
    </source>
</evidence>
<feature type="region of interest" description="Disordered" evidence="6">
    <location>
        <begin position="1"/>
        <end position="30"/>
    </location>
</feature>
<dbReference type="KEGG" id="soe:110804594"/>
<evidence type="ECO:0000256" key="6">
    <source>
        <dbReference type="SAM" id="MobiDB-lite"/>
    </source>
</evidence>
<dbReference type="AlphaFoldDB" id="A0A9R0KCW4"/>
<comment type="similarity">
    <text evidence="2 5">Belongs to the GRF family.</text>
</comment>
<dbReference type="Pfam" id="PF08880">
    <property type="entry name" value="QLQ"/>
    <property type="match status" value="1"/>
</dbReference>
<keyword evidence="9" id="KW-1185">Reference proteome</keyword>
<keyword evidence="3 4" id="KW-0539">Nucleus</keyword>
<dbReference type="GO" id="GO:0099402">
    <property type="term" value="P:plant organ development"/>
    <property type="evidence" value="ECO:0007669"/>
    <property type="project" value="UniProtKB-ARBA"/>
</dbReference>
<sequence>MDFNLKQWRDQQQQEQHESEDEQQQHSAKIPKYFLLESPQQHQQHPEIAALPLFVSSESQPNKITTTHFSEYPDHHSSNPPTAIPTRFPRVGGRYSFSLAQWQELELQALIYRHMAAGASVPPELLQLVKKSLLTSSTAPYYLHHYSPHFQPAAALLQAGYWGKGSMDPEPGRCRRTDGKKWRCSRDVVAGHKYCERHMHRGRNRSRKPVEFPATATATATASVSAGDALVGSLNKPSAAASVSAESQFSLSRSGASSFDAFHLNPGRSSSDRKTLFGPQLESSTCIDNGGKSDNNSSKVLMQFFDDWPRSDNGEGNTITSSSGLSISTTSDFLRLSTGNGDELGRMDGNENQERERGNRLSWGADGWGTNPVTSMGGPLAEALRSSSNSSPTSVLHQLPRCSATDTSFVST</sequence>
<organism evidence="9 10">
    <name type="scientific">Spinacia oleracea</name>
    <name type="common">Spinach</name>
    <dbReference type="NCBI Taxonomy" id="3562"/>
    <lineage>
        <taxon>Eukaryota</taxon>
        <taxon>Viridiplantae</taxon>
        <taxon>Streptophyta</taxon>
        <taxon>Embryophyta</taxon>
        <taxon>Tracheophyta</taxon>
        <taxon>Spermatophyta</taxon>
        <taxon>Magnoliopsida</taxon>
        <taxon>eudicotyledons</taxon>
        <taxon>Gunneridae</taxon>
        <taxon>Pentapetalae</taxon>
        <taxon>Caryophyllales</taxon>
        <taxon>Chenopodiaceae</taxon>
        <taxon>Chenopodioideae</taxon>
        <taxon>Anserineae</taxon>
        <taxon>Spinacia</taxon>
    </lineage>
</organism>
<evidence type="ECO:0000259" key="7">
    <source>
        <dbReference type="PROSITE" id="PS51666"/>
    </source>
</evidence>
<keyword evidence="5" id="KW-0804">Transcription</keyword>
<keyword evidence="5" id="KW-0010">Activator</keyword>
<feature type="short sequence motif" description="Bipartite nuclear localization signal" evidence="4">
    <location>
        <begin position="173"/>
        <end position="183"/>
    </location>
</feature>
<keyword evidence="5" id="KW-0805">Transcription regulation</keyword>
<dbReference type="Pfam" id="PF08879">
    <property type="entry name" value="WRC"/>
    <property type="match status" value="1"/>
</dbReference>
<comment type="subcellular location">
    <subcellularLocation>
        <location evidence="1 4 5">Nucleus</location>
    </subcellularLocation>
</comment>
<evidence type="ECO:0000313" key="10">
    <source>
        <dbReference type="RefSeq" id="XP_021865890.2"/>
    </source>
</evidence>
<evidence type="ECO:0000256" key="4">
    <source>
        <dbReference type="PROSITE-ProRule" id="PRU01002"/>
    </source>
</evidence>
<dbReference type="PROSITE" id="PS51666">
    <property type="entry name" value="QLQ"/>
    <property type="match status" value="1"/>
</dbReference>
<dbReference type="InterPro" id="IPR031137">
    <property type="entry name" value="GRF"/>
</dbReference>
<reference evidence="9" key="1">
    <citation type="journal article" date="2021" name="Nat. Commun.">
        <title>Genomic analyses provide insights into spinach domestication and the genetic basis of agronomic traits.</title>
        <authorList>
            <person name="Cai X."/>
            <person name="Sun X."/>
            <person name="Xu C."/>
            <person name="Sun H."/>
            <person name="Wang X."/>
            <person name="Ge C."/>
            <person name="Zhang Z."/>
            <person name="Wang Q."/>
            <person name="Fei Z."/>
            <person name="Jiao C."/>
            <person name="Wang Q."/>
        </authorList>
    </citation>
    <scope>NUCLEOTIDE SEQUENCE [LARGE SCALE GENOMIC DNA]</scope>
    <source>
        <strain evidence="9">cv. Varoflay</strain>
    </source>
</reference>
<evidence type="ECO:0000256" key="2">
    <source>
        <dbReference type="ARBA" id="ARBA00008122"/>
    </source>
</evidence>
<dbReference type="GeneID" id="110804594"/>
<dbReference type="GO" id="GO:0006355">
    <property type="term" value="P:regulation of DNA-templated transcription"/>
    <property type="evidence" value="ECO:0007669"/>
    <property type="project" value="InterPro"/>
</dbReference>
<feature type="domain" description="QLQ" evidence="7">
    <location>
        <begin position="96"/>
        <end position="131"/>
    </location>
</feature>
<name>A0A9R0KCW4_SPIOL</name>
<evidence type="ECO:0000259" key="8">
    <source>
        <dbReference type="PROSITE" id="PS51667"/>
    </source>
</evidence>
<protein>
    <recommendedName>
        <fullName evidence="5">Growth-regulating factor</fullName>
    </recommendedName>
</protein>
<evidence type="ECO:0000256" key="5">
    <source>
        <dbReference type="RuleBase" id="RU367127"/>
    </source>
</evidence>
<dbReference type="GO" id="GO:0005634">
    <property type="term" value="C:nucleus"/>
    <property type="evidence" value="ECO:0007669"/>
    <property type="project" value="UniProtKB-SubCell"/>
</dbReference>
<accession>A0A9R0KCW4</accession>
<dbReference type="GO" id="GO:0006351">
    <property type="term" value="P:DNA-templated transcription"/>
    <property type="evidence" value="ECO:0007669"/>
    <property type="project" value="UniProtKB-UniRule"/>
</dbReference>
<gene>
    <name evidence="10" type="primary">LOC110804594</name>
</gene>